<dbReference type="InterPro" id="IPR002347">
    <property type="entry name" value="SDR_fam"/>
</dbReference>
<dbReference type="SUPFAM" id="SSF51735">
    <property type="entry name" value="NAD(P)-binding Rossmann-fold domains"/>
    <property type="match status" value="1"/>
</dbReference>
<name>A0A6A6R3N5_9PEZI</name>
<dbReference type="PRINTS" id="PR00080">
    <property type="entry name" value="SDRFAMILY"/>
</dbReference>
<dbReference type="InterPro" id="IPR036291">
    <property type="entry name" value="NAD(P)-bd_dom_sf"/>
</dbReference>
<dbReference type="Pfam" id="PF00106">
    <property type="entry name" value="adh_short"/>
    <property type="match status" value="1"/>
</dbReference>
<proteinExistence type="inferred from homology"/>
<evidence type="ECO:0000256" key="3">
    <source>
        <dbReference type="ARBA" id="ARBA00023002"/>
    </source>
</evidence>
<evidence type="ECO:0000256" key="2">
    <source>
        <dbReference type="ARBA" id="ARBA00022857"/>
    </source>
</evidence>
<gene>
    <name evidence="5" type="ORF">BU16DRAFT_457233</name>
</gene>
<evidence type="ECO:0000256" key="4">
    <source>
        <dbReference type="RuleBase" id="RU000363"/>
    </source>
</evidence>
<dbReference type="EMBL" id="MU004186">
    <property type="protein sequence ID" value="KAF2498007.1"/>
    <property type="molecule type" value="Genomic_DNA"/>
</dbReference>
<dbReference type="PRINTS" id="PR00081">
    <property type="entry name" value="GDHRDH"/>
</dbReference>
<keyword evidence="2" id="KW-0521">NADP</keyword>
<dbReference type="AlphaFoldDB" id="A0A6A6R3N5"/>
<keyword evidence="3" id="KW-0560">Oxidoreductase</keyword>
<dbReference type="Gene3D" id="3.40.50.720">
    <property type="entry name" value="NAD(P)-binding Rossmann-like Domain"/>
    <property type="match status" value="1"/>
</dbReference>
<dbReference type="Proteomes" id="UP000799750">
    <property type="component" value="Unassembled WGS sequence"/>
</dbReference>
<keyword evidence="6" id="KW-1185">Reference proteome</keyword>
<accession>A0A6A6R3N5</accession>
<dbReference type="OrthoDB" id="191139at2759"/>
<dbReference type="PANTHER" id="PTHR24320">
    <property type="entry name" value="RETINOL DEHYDROGENASE"/>
    <property type="match status" value="1"/>
</dbReference>
<comment type="similarity">
    <text evidence="1 4">Belongs to the short-chain dehydrogenases/reductases (SDR) family.</text>
</comment>
<evidence type="ECO:0000313" key="5">
    <source>
        <dbReference type="EMBL" id="KAF2498007.1"/>
    </source>
</evidence>
<protein>
    <submittedName>
        <fullName evidence="5">NAD(P)-binding protein</fullName>
    </submittedName>
</protein>
<dbReference type="PANTHER" id="PTHR24320:SF282">
    <property type="entry name" value="WW DOMAIN-CONTAINING OXIDOREDUCTASE"/>
    <property type="match status" value="1"/>
</dbReference>
<organism evidence="5 6">
    <name type="scientific">Lophium mytilinum</name>
    <dbReference type="NCBI Taxonomy" id="390894"/>
    <lineage>
        <taxon>Eukaryota</taxon>
        <taxon>Fungi</taxon>
        <taxon>Dikarya</taxon>
        <taxon>Ascomycota</taxon>
        <taxon>Pezizomycotina</taxon>
        <taxon>Dothideomycetes</taxon>
        <taxon>Pleosporomycetidae</taxon>
        <taxon>Mytilinidiales</taxon>
        <taxon>Mytilinidiaceae</taxon>
        <taxon>Lophium</taxon>
    </lineage>
</organism>
<evidence type="ECO:0000256" key="1">
    <source>
        <dbReference type="ARBA" id="ARBA00006484"/>
    </source>
</evidence>
<evidence type="ECO:0000313" key="6">
    <source>
        <dbReference type="Proteomes" id="UP000799750"/>
    </source>
</evidence>
<sequence length="311" mass="33840">MFGFGGGITFKPDTDIPDLSSKVILVTGGNNGLGKESVRQFAKHGAKVYMGARSEKKATDAIAEIKQSLPNANIAFLEFDLTSFDSLKSASQNFLAENDRLDILMNNGGIMAGPRGVTKEGYEMQFGTNHVGHALLTRLLMPVLEKTAAEQDSDVRIINLTSNSQELFAPKAGLLLDKVKTDMESTGPLTCYGHSKLANVYFTKGLAKHYPQIKSVAVHPGGVQTGLSARLYATYPRFKPILLLMRLAFADVSVGAHGQLWASTATSADVQNGALYYPVAKEHEGRPLMNDPEMVDSLWDWTETELKTHGF</sequence>
<reference evidence="5" key="1">
    <citation type="journal article" date="2020" name="Stud. Mycol.">
        <title>101 Dothideomycetes genomes: a test case for predicting lifestyles and emergence of pathogens.</title>
        <authorList>
            <person name="Haridas S."/>
            <person name="Albert R."/>
            <person name="Binder M."/>
            <person name="Bloem J."/>
            <person name="Labutti K."/>
            <person name="Salamov A."/>
            <person name="Andreopoulos B."/>
            <person name="Baker S."/>
            <person name="Barry K."/>
            <person name="Bills G."/>
            <person name="Bluhm B."/>
            <person name="Cannon C."/>
            <person name="Castanera R."/>
            <person name="Culley D."/>
            <person name="Daum C."/>
            <person name="Ezra D."/>
            <person name="Gonzalez J."/>
            <person name="Henrissat B."/>
            <person name="Kuo A."/>
            <person name="Liang C."/>
            <person name="Lipzen A."/>
            <person name="Lutzoni F."/>
            <person name="Magnuson J."/>
            <person name="Mondo S."/>
            <person name="Nolan M."/>
            <person name="Ohm R."/>
            <person name="Pangilinan J."/>
            <person name="Park H.-J."/>
            <person name="Ramirez L."/>
            <person name="Alfaro M."/>
            <person name="Sun H."/>
            <person name="Tritt A."/>
            <person name="Yoshinaga Y."/>
            <person name="Zwiers L.-H."/>
            <person name="Turgeon B."/>
            <person name="Goodwin S."/>
            <person name="Spatafora J."/>
            <person name="Crous P."/>
            <person name="Grigoriev I."/>
        </authorList>
    </citation>
    <scope>NUCLEOTIDE SEQUENCE</scope>
    <source>
        <strain evidence="5">CBS 269.34</strain>
    </source>
</reference>
<dbReference type="GO" id="GO:0016491">
    <property type="term" value="F:oxidoreductase activity"/>
    <property type="evidence" value="ECO:0007669"/>
    <property type="project" value="UniProtKB-KW"/>
</dbReference>